<comment type="caution">
    <text evidence="2">The sequence shown here is derived from an EMBL/GenBank/DDBJ whole genome shotgun (WGS) entry which is preliminary data.</text>
</comment>
<keyword evidence="1" id="KW-0472">Membrane</keyword>
<reference evidence="2" key="1">
    <citation type="submission" date="2021-01" db="EMBL/GenBank/DDBJ databases">
        <title>Modified the classification status of verrucomicrobia.</title>
        <authorList>
            <person name="Feng X."/>
        </authorList>
    </citation>
    <scope>NUCLEOTIDE SEQUENCE</scope>
    <source>
        <strain evidence="2">5K15</strain>
    </source>
</reference>
<proteinExistence type="predicted"/>
<dbReference type="RefSeq" id="WP_309491087.1">
    <property type="nucleotide sequence ID" value="NZ_JAENIG010000014.1"/>
</dbReference>
<dbReference type="AlphaFoldDB" id="A0AAE2VDX9"/>
<protein>
    <submittedName>
        <fullName evidence="2">Uncharacterized protein</fullName>
    </submittedName>
</protein>
<keyword evidence="3" id="KW-1185">Reference proteome</keyword>
<keyword evidence="1" id="KW-0812">Transmembrane</keyword>
<name>A0AAE2VDX9_9BACT</name>
<feature type="transmembrane region" description="Helical" evidence="1">
    <location>
        <begin position="6"/>
        <end position="28"/>
    </location>
</feature>
<sequence>MKQEIQFKAVIVCSVLLLFGVLSISIYVKKRIGSDPFKGGLYPHKVENLTPDEYVNSIPAVQIESDSPSAFYASWEHANHAKEIKVVNASTRSEALGSLREAYSILLGLEEYRSDWKPHLVRAKINDLRIEIKECYKGMREDGE</sequence>
<evidence type="ECO:0000256" key="1">
    <source>
        <dbReference type="SAM" id="Phobius"/>
    </source>
</evidence>
<dbReference type="Proteomes" id="UP000634206">
    <property type="component" value="Unassembled WGS sequence"/>
</dbReference>
<dbReference type="EMBL" id="JAENIG010000014">
    <property type="protein sequence ID" value="MBK1856466.1"/>
    <property type="molecule type" value="Genomic_DNA"/>
</dbReference>
<accession>A0AAE2VDX9</accession>
<keyword evidence="1" id="KW-1133">Transmembrane helix</keyword>
<organism evidence="2 3">
    <name type="scientific">Oceaniferula flava</name>
    <dbReference type="NCBI Taxonomy" id="2800421"/>
    <lineage>
        <taxon>Bacteria</taxon>
        <taxon>Pseudomonadati</taxon>
        <taxon>Verrucomicrobiota</taxon>
        <taxon>Verrucomicrobiia</taxon>
        <taxon>Verrucomicrobiales</taxon>
        <taxon>Verrucomicrobiaceae</taxon>
        <taxon>Oceaniferula</taxon>
    </lineage>
</organism>
<evidence type="ECO:0000313" key="3">
    <source>
        <dbReference type="Proteomes" id="UP000634206"/>
    </source>
</evidence>
<gene>
    <name evidence="2" type="ORF">JIN83_15960</name>
</gene>
<evidence type="ECO:0000313" key="2">
    <source>
        <dbReference type="EMBL" id="MBK1856466.1"/>
    </source>
</evidence>